<evidence type="ECO:0000259" key="2">
    <source>
        <dbReference type="PROSITE" id="PS50030"/>
    </source>
</evidence>
<feature type="domain" description="UBA" evidence="2">
    <location>
        <begin position="341"/>
        <end position="384"/>
    </location>
</feature>
<feature type="region of interest" description="Disordered" evidence="1">
    <location>
        <begin position="57"/>
        <end position="97"/>
    </location>
</feature>
<sequence>ELLGVELNSKKSRKQLGDCISLDCFNYLKHFFLRNRKSGFNCPRGCGKGTRYPEPCPGKISRSHPIISRSDAARQRRKAKPSEGSHQPNVKDHQTALERTKGFKSRTMHKVTLPEKKPVNLPAGCSKKQMAERAQTMKRELGRLQDPPKQTAAAKPETELMTLEEYEREKKRQGRQREACVPAVNAWERPPAILQTKEPPAKHFPDVQSSAALPARLPEGVWAGIPPSLRLAPSGGQGDKAAHQAAGDRPKGPLPAWADLPDASQPRVEARASLQPPGRKLTKAQKKNLKRTEKKAQRRVIAEGSDAGSETSSATAAFPFGLENSPLPGTGGAWHSCMALLRRQKLGLLVKELQQLGFAEWQAQAAIARHGSDIERAASWLLEQSELSPEDGPSTEAAALSLSCEEEAAALLDLQAAFACSAEAAASEVLASGGCFDKAKRALRARFGGAAAQWHGGFECGSACRHGDDRPVQFPSSPGISLFGGWASRKQSPVEHESRWNSESSSTNSLSSSDGFFFADRPGFPGVHSAAFGGGWYGGGRSPCGRSASTGAAAGGGHWIGSPCVLEAQQKEPVGSCWDVLGFSTGCDGLESLGWHGSEAMGRTPPASKGSAFSCWGSSSLIGGMSLLSPYVSGSTTNEDISRFGTEPVGDPELPADLALGSELLELVCASNDEDGGCCTEVELSRILIGDALQNPRSAPSAEEDALREGCFELEGFKRDDQLDECELNALMNSLICR</sequence>
<proteinExistence type="predicted"/>
<evidence type="ECO:0000313" key="3">
    <source>
        <dbReference type="EMBL" id="JAC70250.1"/>
    </source>
</evidence>
<dbReference type="InterPro" id="IPR009060">
    <property type="entry name" value="UBA-like_sf"/>
</dbReference>
<dbReference type="EMBL" id="GBEZ01015957">
    <property type="protein sequence ID" value="JAC70250.1"/>
    <property type="molecule type" value="Transcribed_RNA"/>
</dbReference>
<dbReference type="PROSITE" id="PS50030">
    <property type="entry name" value="UBA"/>
    <property type="match status" value="1"/>
</dbReference>
<gene>
    <name evidence="4" type="ORF">TSPGSL018_29473</name>
    <name evidence="3" type="ORF">TSPGSL018_4570</name>
</gene>
<dbReference type="InterPro" id="IPR015940">
    <property type="entry name" value="UBA"/>
</dbReference>
<evidence type="ECO:0000313" key="4">
    <source>
        <dbReference type="EMBL" id="JAC73204.1"/>
    </source>
</evidence>
<dbReference type="PANTHER" id="PTHR35294:SF1">
    <property type="entry name" value="OS05G0409000 PROTEIN"/>
    <property type="match status" value="1"/>
</dbReference>
<organism evidence="3">
    <name type="scientific">Tetraselmis sp. GSL018</name>
    <dbReference type="NCBI Taxonomy" id="582737"/>
    <lineage>
        <taxon>Eukaryota</taxon>
        <taxon>Viridiplantae</taxon>
        <taxon>Chlorophyta</taxon>
        <taxon>core chlorophytes</taxon>
        <taxon>Chlorodendrophyceae</taxon>
        <taxon>Chlorodendrales</taxon>
        <taxon>Chlorodendraceae</taxon>
        <taxon>Tetraselmis</taxon>
    </lineage>
</organism>
<dbReference type="AlphaFoldDB" id="A0A061RHW9"/>
<protein>
    <recommendedName>
        <fullName evidence="2">UBA domain-containing protein</fullName>
    </recommendedName>
</protein>
<feature type="region of interest" description="Disordered" evidence="1">
    <location>
        <begin position="228"/>
        <end position="313"/>
    </location>
</feature>
<evidence type="ECO:0000256" key="1">
    <source>
        <dbReference type="SAM" id="MobiDB-lite"/>
    </source>
</evidence>
<feature type="compositionally biased region" description="Basic and acidic residues" evidence="1">
    <location>
        <begin position="240"/>
        <end position="251"/>
    </location>
</feature>
<reference evidence="3" key="1">
    <citation type="submission" date="2014-05" db="EMBL/GenBank/DDBJ databases">
        <title>The transcriptome of the halophilic microalga Tetraselmis sp. GSL018 isolated from the Great Salt Lake, Utah.</title>
        <authorList>
            <person name="Jinkerson R.E."/>
            <person name="D'Adamo S."/>
            <person name="Posewitz M.C."/>
        </authorList>
    </citation>
    <scope>NUCLEOTIDE SEQUENCE</scope>
    <source>
        <strain evidence="3">GSL018</strain>
    </source>
</reference>
<accession>A0A061RHW9</accession>
<name>A0A061RHW9_9CHLO</name>
<dbReference type="PANTHER" id="PTHR35294">
    <property type="entry name" value="UBIQUITIN-ASSOCIATED/TRANSLATION ELONGATION FACTOR EF1B PROTEIN"/>
    <property type="match status" value="1"/>
</dbReference>
<dbReference type="Gene3D" id="1.10.8.10">
    <property type="entry name" value="DNA helicase RuvA subunit, C-terminal domain"/>
    <property type="match status" value="1"/>
</dbReference>
<dbReference type="EMBL" id="GBEZ01012710">
    <property type="protein sequence ID" value="JAC73204.1"/>
    <property type="molecule type" value="Transcribed_RNA"/>
</dbReference>
<feature type="compositionally biased region" description="Basic residues" evidence="1">
    <location>
        <begin position="280"/>
        <end position="289"/>
    </location>
</feature>
<feature type="non-terminal residue" evidence="3">
    <location>
        <position position="1"/>
    </location>
</feature>
<dbReference type="SUPFAM" id="SSF46934">
    <property type="entry name" value="UBA-like"/>
    <property type="match status" value="1"/>
</dbReference>